<dbReference type="EMBL" id="LAZR01044316">
    <property type="protein sequence ID" value="KKL04963.1"/>
    <property type="molecule type" value="Genomic_DNA"/>
</dbReference>
<comment type="caution">
    <text evidence="1">The sequence shown here is derived from an EMBL/GenBank/DDBJ whole genome shotgun (WGS) entry which is preliminary data.</text>
</comment>
<name>A0A0F9CYP8_9ZZZZ</name>
<organism evidence="1">
    <name type="scientific">marine sediment metagenome</name>
    <dbReference type="NCBI Taxonomy" id="412755"/>
    <lineage>
        <taxon>unclassified sequences</taxon>
        <taxon>metagenomes</taxon>
        <taxon>ecological metagenomes</taxon>
    </lineage>
</organism>
<reference evidence="1" key="1">
    <citation type="journal article" date="2015" name="Nature">
        <title>Complex archaea that bridge the gap between prokaryotes and eukaryotes.</title>
        <authorList>
            <person name="Spang A."/>
            <person name="Saw J.H."/>
            <person name="Jorgensen S.L."/>
            <person name="Zaremba-Niedzwiedzka K."/>
            <person name="Martijn J."/>
            <person name="Lind A.E."/>
            <person name="van Eijk R."/>
            <person name="Schleper C."/>
            <person name="Guy L."/>
            <person name="Ettema T.J."/>
        </authorList>
    </citation>
    <scope>NUCLEOTIDE SEQUENCE</scope>
</reference>
<evidence type="ECO:0000313" key="1">
    <source>
        <dbReference type="EMBL" id="KKL04963.1"/>
    </source>
</evidence>
<gene>
    <name evidence="1" type="ORF">LCGC14_2610830</name>
</gene>
<sequence>MTDKDYRVHAEWESKYVAFNVSMIKSRNLNRRAKQLVWLQLMGLYETWTMIQ</sequence>
<dbReference type="AlphaFoldDB" id="A0A0F9CYP8"/>
<proteinExistence type="predicted"/>
<protein>
    <submittedName>
        <fullName evidence="1">Uncharacterized protein</fullName>
    </submittedName>
</protein>
<accession>A0A0F9CYP8</accession>